<sequence length="810" mass="90453">MDQPQPSEQVSDIKLSFVPFLSLLPAAFHLFYSTKPPVVRGARACTTCRAAKMKCVGADDGQKQCQRCKRAGVECIFEKHRRGRKPGSKYVACQLFKALRSLILCRLSEASKMLRRLEKGLNTAKLRSQTSETGSSFADGSRPIPHDRYGRDDHLTSAGTHFPSNELPPLTFPGPFGQSGGYPPSTTSSRTADMDEDDDPGRTEDTIYPAKLIRCADRRHSFFRTILNPEQSPAPGPSSARSTSPLSQSNTTLFGTGDVQDPVSSGLIDENQAKVLFDLLFLRLNPFINMFDPSLHSVPYVRKKSPFLFTVLLMAGCKFFEPKSFKACQKLANELAVKAFMESWKSVEVVQAFACLTYWRDSDDNRTWTYIGYACRMAVELGLNQYVPPGSLHETDLQYRERRNKERTYLILFVHDRSLSTQTGKNWMLPEDEFIRHSMNWHEHGLGGIRPEDVIVSAFVQLRHIAAETTETFRRSSGSGHSDINYEVVLRNCNNQLTMWMDTWEKQMKRAGGETFHFAFLSLFRLYIRLFTNSFGVEDVSATPRHANLTVCIQATPTCYTSAIDALKILSKDFKSMCILRYGQDTVTMMSAYAAVFLLKLLRNPATAPQLPECAREEVHSVISQTAAAYDEASAMSPASSSAATHARFLRHLITHDNLRSRKPERERYPGGSCLDSRLPAGPNLQTSIYPHPSAASHDQSFHFPASHPSSHAMSDSAYDTMSTRSTGSVSSPHSMPGQEYGQSSPQALQHNAKNDEDYWKNMFIEIGFGSQADPTISAGGGMTDDIRSSEYGRHLPHPIHASPPQNYGH</sequence>
<dbReference type="Pfam" id="PF00172">
    <property type="entry name" value="Zn_clus"/>
    <property type="match status" value="1"/>
</dbReference>
<evidence type="ECO:0000259" key="8">
    <source>
        <dbReference type="PROSITE" id="PS50048"/>
    </source>
</evidence>
<keyword evidence="2" id="KW-0479">Metal-binding</keyword>
<dbReference type="SUPFAM" id="SSF57701">
    <property type="entry name" value="Zn2/Cys6 DNA-binding domain"/>
    <property type="match status" value="1"/>
</dbReference>
<feature type="compositionally biased region" description="Basic and acidic residues" evidence="7">
    <location>
        <begin position="655"/>
        <end position="669"/>
    </location>
</feature>
<dbReference type="InterPro" id="IPR051089">
    <property type="entry name" value="prtT"/>
</dbReference>
<comment type="caution">
    <text evidence="9">The sequence shown here is derived from an EMBL/GenBank/DDBJ whole genome shotgun (WGS) entry which is preliminary data.</text>
</comment>
<feature type="compositionally biased region" description="Basic and acidic residues" evidence="7">
    <location>
        <begin position="144"/>
        <end position="155"/>
    </location>
</feature>
<proteinExistence type="predicted"/>
<reference evidence="9 10" key="1">
    <citation type="submission" date="2024-05" db="EMBL/GenBank/DDBJ databases">
        <title>A draft genome resource for the thread blight pathogen Marasmius tenuissimus strain MS-2.</title>
        <authorList>
            <person name="Yulfo-Soto G.E."/>
            <person name="Baruah I.K."/>
            <person name="Amoako-Attah I."/>
            <person name="Bukari Y."/>
            <person name="Meinhardt L.W."/>
            <person name="Bailey B.A."/>
            <person name="Cohen S.P."/>
        </authorList>
    </citation>
    <scope>NUCLEOTIDE SEQUENCE [LARGE SCALE GENOMIC DNA]</scope>
    <source>
        <strain evidence="9 10">MS-2</strain>
    </source>
</reference>
<dbReference type="PANTHER" id="PTHR31845">
    <property type="entry name" value="FINGER DOMAIN PROTEIN, PUTATIVE-RELATED"/>
    <property type="match status" value="1"/>
</dbReference>
<evidence type="ECO:0000256" key="1">
    <source>
        <dbReference type="ARBA" id="ARBA00004123"/>
    </source>
</evidence>
<evidence type="ECO:0000256" key="2">
    <source>
        <dbReference type="ARBA" id="ARBA00022723"/>
    </source>
</evidence>
<keyword evidence="3" id="KW-0805">Transcription regulation</keyword>
<evidence type="ECO:0000256" key="3">
    <source>
        <dbReference type="ARBA" id="ARBA00023015"/>
    </source>
</evidence>
<keyword evidence="5" id="KW-0804">Transcription</keyword>
<dbReference type="InterPro" id="IPR007219">
    <property type="entry name" value="XnlR_reg_dom"/>
</dbReference>
<accession>A0ABR3AGC7</accession>
<dbReference type="CDD" id="cd00067">
    <property type="entry name" value="GAL4"/>
    <property type="match status" value="1"/>
</dbReference>
<feature type="compositionally biased region" description="Polar residues" evidence="7">
    <location>
        <begin position="239"/>
        <end position="254"/>
    </location>
</feature>
<feature type="region of interest" description="Disordered" evidence="7">
    <location>
        <begin position="776"/>
        <end position="810"/>
    </location>
</feature>
<feature type="region of interest" description="Disordered" evidence="7">
    <location>
        <begin position="655"/>
        <end position="750"/>
    </location>
</feature>
<evidence type="ECO:0000256" key="5">
    <source>
        <dbReference type="ARBA" id="ARBA00023163"/>
    </source>
</evidence>
<keyword evidence="10" id="KW-1185">Reference proteome</keyword>
<dbReference type="CDD" id="cd12148">
    <property type="entry name" value="fungal_TF_MHR"/>
    <property type="match status" value="1"/>
</dbReference>
<dbReference type="Pfam" id="PF04082">
    <property type="entry name" value="Fungal_trans"/>
    <property type="match status" value="1"/>
</dbReference>
<feature type="compositionally biased region" description="Low complexity" evidence="7">
    <location>
        <begin position="702"/>
        <end position="718"/>
    </location>
</feature>
<feature type="region of interest" description="Disordered" evidence="7">
    <location>
        <begin position="227"/>
        <end position="255"/>
    </location>
</feature>
<evidence type="ECO:0000256" key="6">
    <source>
        <dbReference type="ARBA" id="ARBA00023242"/>
    </source>
</evidence>
<protein>
    <recommendedName>
        <fullName evidence="8">Zn(2)-C6 fungal-type domain-containing protein</fullName>
    </recommendedName>
</protein>
<keyword evidence="6" id="KW-0539">Nucleus</keyword>
<dbReference type="InterPro" id="IPR001138">
    <property type="entry name" value="Zn2Cys6_DnaBD"/>
</dbReference>
<feature type="compositionally biased region" description="Polar residues" evidence="7">
    <location>
        <begin position="741"/>
        <end position="750"/>
    </location>
</feature>
<feature type="compositionally biased region" description="Basic and acidic residues" evidence="7">
    <location>
        <begin position="785"/>
        <end position="794"/>
    </location>
</feature>
<dbReference type="Proteomes" id="UP001437256">
    <property type="component" value="Unassembled WGS sequence"/>
</dbReference>
<comment type="subcellular location">
    <subcellularLocation>
        <location evidence="1">Nucleus</location>
    </subcellularLocation>
</comment>
<gene>
    <name evidence="9" type="ORF">AAF712_001494</name>
</gene>
<dbReference type="Gene3D" id="4.10.240.10">
    <property type="entry name" value="Zn(2)-C6 fungal-type DNA-binding domain"/>
    <property type="match status" value="1"/>
</dbReference>
<organism evidence="9 10">
    <name type="scientific">Marasmius tenuissimus</name>
    <dbReference type="NCBI Taxonomy" id="585030"/>
    <lineage>
        <taxon>Eukaryota</taxon>
        <taxon>Fungi</taxon>
        <taxon>Dikarya</taxon>
        <taxon>Basidiomycota</taxon>
        <taxon>Agaricomycotina</taxon>
        <taxon>Agaricomycetes</taxon>
        <taxon>Agaricomycetidae</taxon>
        <taxon>Agaricales</taxon>
        <taxon>Marasmiineae</taxon>
        <taxon>Marasmiaceae</taxon>
        <taxon>Marasmius</taxon>
    </lineage>
</organism>
<evidence type="ECO:0000256" key="7">
    <source>
        <dbReference type="SAM" id="MobiDB-lite"/>
    </source>
</evidence>
<evidence type="ECO:0000256" key="4">
    <source>
        <dbReference type="ARBA" id="ARBA00023125"/>
    </source>
</evidence>
<dbReference type="PROSITE" id="PS50048">
    <property type="entry name" value="ZN2_CY6_FUNGAL_2"/>
    <property type="match status" value="1"/>
</dbReference>
<name>A0ABR3AGC7_9AGAR</name>
<dbReference type="InterPro" id="IPR036864">
    <property type="entry name" value="Zn2-C6_fun-type_DNA-bd_sf"/>
</dbReference>
<feature type="region of interest" description="Disordered" evidence="7">
    <location>
        <begin position="125"/>
        <end position="206"/>
    </location>
</feature>
<feature type="compositionally biased region" description="Polar residues" evidence="7">
    <location>
        <begin position="125"/>
        <end position="138"/>
    </location>
</feature>
<feature type="domain" description="Zn(2)-C6 fungal-type" evidence="8">
    <location>
        <begin position="44"/>
        <end position="77"/>
    </location>
</feature>
<dbReference type="PROSITE" id="PS00463">
    <property type="entry name" value="ZN2_CY6_FUNGAL_1"/>
    <property type="match status" value="1"/>
</dbReference>
<dbReference type="PANTHER" id="PTHR31845:SF19">
    <property type="entry name" value="TRANSCRIPTION FACTOR DOMAIN-CONTAINING PROTEIN"/>
    <property type="match status" value="1"/>
</dbReference>
<dbReference type="EMBL" id="JBBXMP010000003">
    <property type="protein sequence ID" value="KAL0071637.1"/>
    <property type="molecule type" value="Genomic_DNA"/>
</dbReference>
<dbReference type="SMART" id="SM00066">
    <property type="entry name" value="GAL4"/>
    <property type="match status" value="1"/>
</dbReference>
<keyword evidence="4" id="KW-0238">DNA-binding</keyword>
<evidence type="ECO:0000313" key="10">
    <source>
        <dbReference type="Proteomes" id="UP001437256"/>
    </source>
</evidence>
<feature type="compositionally biased region" description="Polar residues" evidence="7">
    <location>
        <begin position="720"/>
        <end position="734"/>
    </location>
</feature>
<evidence type="ECO:0000313" key="9">
    <source>
        <dbReference type="EMBL" id="KAL0071637.1"/>
    </source>
</evidence>